<dbReference type="eggNOG" id="COG5321">
    <property type="taxonomic scope" value="Bacteria"/>
</dbReference>
<dbReference type="Proteomes" id="UP000001302">
    <property type="component" value="Chromosome"/>
</dbReference>
<evidence type="ECO:0000313" key="2">
    <source>
        <dbReference type="Proteomes" id="UP000001302"/>
    </source>
</evidence>
<dbReference type="KEGG" id="pbr:PB2503_03067"/>
<dbReference type="AlphaFoldDB" id="E0TD31"/>
<dbReference type="PIRSF" id="PIRSF031796">
    <property type="entry name" value="UPC031796"/>
    <property type="match status" value="1"/>
</dbReference>
<dbReference type="Pfam" id="PF06319">
    <property type="entry name" value="MmcB-like"/>
    <property type="match status" value="1"/>
</dbReference>
<keyword evidence="2" id="KW-1185">Reference proteome</keyword>
<reference evidence="2" key="1">
    <citation type="submission" date="2010-08" db="EMBL/GenBank/DDBJ databases">
        <title>Genome sequence of Parvularcula bermudensis HTCC2503.</title>
        <authorList>
            <person name="Kang D.-M."/>
            <person name="Oh H.-M."/>
            <person name="Cho J.-C."/>
        </authorList>
    </citation>
    <scope>NUCLEOTIDE SEQUENCE [LARGE SCALE GENOMIC DNA]</scope>
    <source>
        <strain evidence="2">ATCC BAA-594 / HTCC2503 / KCTC 12087</strain>
    </source>
</reference>
<dbReference type="EMBL" id="CP002156">
    <property type="protein sequence ID" value="ADM08690.1"/>
    <property type="molecule type" value="Genomic_DNA"/>
</dbReference>
<name>E0TD31_PARBH</name>
<gene>
    <name evidence="1" type="ordered locus">PB2503_03067</name>
</gene>
<accession>E0TD31</accession>
<dbReference type="HOGENOM" id="CLU_114402_0_0_5"/>
<organism evidence="1 2">
    <name type="scientific">Parvularcula bermudensis (strain ATCC BAA-594 / HTCC2503 / KCTC 12087)</name>
    <dbReference type="NCBI Taxonomy" id="314260"/>
    <lineage>
        <taxon>Bacteria</taxon>
        <taxon>Pseudomonadati</taxon>
        <taxon>Pseudomonadota</taxon>
        <taxon>Alphaproteobacteria</taxon>
        <taxon>Parvularculales</taxon>
        <taxon>Parvularculaceae</taxon>
        <taxon>Parvularcula</taxon>
    </lineage>
</organism>
<evidence type="ECO:0008006" key="3">
    <source>
        <dbReference type="Google" id="ProtNLM"/>
    </source>
</evidence>
<dbReference type="InterPro" id="IPR009394">
    <property type="entry name" value="MmcB-like"/>
</dbReference>
<dbReference type="STRING" id="314260.PB2503_03067"/>
<reference evidence="1 2" key="2">
    <citation type="journal article" date="2011" name="J. Bacteriol.">
        <title>Complete genome sequence of strain HTCC2503T of Parvularcula bermudensis, the type species of the order "Parvularculales" in the class Alphaproteobacteria.</title>
        <authorList>
            <person name="Oh H.M."/>
            <person name="Kang I."/>
            <person name="Vergin K.L."/>
            <person name="Kang D."/>
            <person name="Rhee K.H."/>
            <person name="Giovannoni S.J."/>
            <person name="Cho J.C."/>
        </authorList>
    </citation>
    <scope>NUCLEOTIDE SEQUENCE [LARGE SCALE GENOMIC DNA]</scope>
    <source>
        <strain evidence="2">ATCC BAA-594 / HTCC2503 / KCTC 12087</strain>
    </source>
</reference>
<proteinExistence type="predicted"/>
<protein>
    <recommendedName>
        <fullName evidence="3">DNA repair protein MmcB-related protein</fullName>
    </recommendedName>
</protein>
<sequence>MTEDVTRGAARVMMEGGYAILTEMRLPNGLRADLMAIGPRGEIAIIEVKSCQADFDADSKWQGYRDYADLFYFAVPEDFPQDLLLPSAEGLIVADRFGGAILRPPIKRKLAAARRKALTLSFARRAALRQWPDVPSP</sequence>
<evidence type="ECO:0000313" key="1">
    <source>
        <dbReference type="EMBL" id="ADM08690.1"/>
    </source>
</evidence>